<dbReference type="AlphaFoldDB" id="A0A4R3YB66"/>
<keyword evidence="2" id="KW-0805">Transcription regulation</keyword>
<dbReference type="InterPro" id="IPR036388">
    <property type="entry name" value="WH-like_DNA-bd_sf"/>
</dbReference>
<sequence>MHSAIYGQLTVFHTIAAQGSISTAARQLEIGAPAVSKSLKQLEEHIGLPLFNRTTRKLELTEAGSLLLARTGEAVQSLQYAVESVHDLGQTPAGRVRITVPRIAYLLVLKPHFAEFCRRYPQVELEISMYDGTVDIIKEGFDLGIRFGHAIEENRVARKLLPPFRGGLYVSKAYADQFGVPQSLAELAQHKLIGFRFMTANSLFPLSLHENGHEVNIEMPTPLIVNSLEVVLDAVRQGLGIGRVFEPILALEADAADFIPVLERHWKHYPPLSLYYPQHSQKAKRIRVLIDFLAEKMASV</sequence>
<dbReference type="InterPro" id="IPR000847">
    <property type="entry name" value="LysR_HTH_N"/>
</dbReference>
<evidence type="ECO:0000256" key="3">
    <source>
        <dbReference type="ARBA" id="ARBA00023125"/>
    </source>
</evidence>
<keyword evidence="4" id="KW-0804">Transcription</keyword>
<feature type="domain" description="HTH lysR-type" evidence="5">
    <location>
        <begin position="8"/>
        <end position="61"/>
    </location>
</feature>
<dbReference type="EMBL" id="VDGV01000009">
    <property type="protein sequence ID" value="TNG93375.1"/>
    <property type="molecule type" value="Genomic_DNA"/>
</dbReference>
<evidence type="ECO:0000313" key="9">
    <source>
        <dbReference type="Proteomes" id="UP000305526"/>
    </source>
</evidence>
<keyword evidence="9" id="KW-1185">Reference proteome</keyword>
<reference evidence="7 9" key="2">
    <citation type="submission" date="2019-05" db="EMBL/GenBank/DDBJ databases">
        <title>Pasteurellaceae isolates from reptiles.</title>
        <authorList>
            <person name="Bojesen A.M."/>
            <person name="Lund E."/>
        </authorList>
    </citation>
    <scope>NUCLEOTIDE SEQUENCE [LARGE SCALE GENOMIC DNA]</scope>
    <source>
        <strain evidence="7 9">ELNT2x</strain>
    </source>
</reference>
<dbReference type="Gene3D" id="1.10.10.10">
    <property type="entry name" value="Winged helix-like DNA-binding domain superfamily/Winged helix DNA-binding domain"/>
    <property type="match status" value="1"/>
</dbReference>
<comment type="caution">
    <text evidence="6">The sequence shown here is derived from an EMBL/GenBank/DDBJ whole genome shotgun (WGS) entry which is preliminary data.</text>
</comment>
<dbReference type="FunFam" id="1.10.10.10:FF:000001">
    <property type="entry name" value="LysR family transcriptional regulator"/>
    <property type="match status" value="1"/>
</dbReference>
<dbReference type="SUPFAM" id="SSF53850">
    <property type="entry name" value="Periplasmic binding protein-like II"/>
    <property type="match status" value="1"/>
</dbReference>
<dbReference type="PROSITE" id="PS50931">
    <property type="entry name" value="HTH_LYSR"/>
    <property type="match status" value="1"/>
</dbReference>
<protein>
    <submittedName>
        <fullName evidence="6">LysR family transcriptional regulator</fullName>
    </submittedName>
</protein>
<dbReference type="InterPro" id="IPR005119">
    <property type="entry name" value="LysR_subst-bd"/>
</dbReference>
<evidence type="ECO:0000256" key="4">
    <source>
        <dbReference type="ARBA" id="ARBA00023163"/>
    </source>
</evidence>
<dbReference type="GO" id="GO:0043565">
    <property type="term" value="F:sequence-specific DNA binding"/>
    <property type="evidence" value="ECO:0007669"/>
    <property type="project" value="TreeGrafter"/>
</dbReference>
<dbReference type="Gene3D" id="3.40.190.290">
    <property type="match status" value="1"/>
</dbReference>
<dbReference type="Proteomes" id="UP000294619">
    <property type="component" value="Unassembled WGS sequence"/>
</dbReference>
<dbReference type="Pfam" id="PF03466">
    <property type="entry name" value="LysR_substrate"/>
    <property type="match status" value="1"/>
</dbReference>
<proteinExistence type="inferred from homology"/>
<accession>A0A4R3YB66</accession>
<evidence type="ECO:0000259" key="5">
    <source>
        <dbReference type="PROSITE" id="PS50931"/>
    </source>
</evidence>
<dbReference type="PANTHER" id="PTHR30537:SF1">
    <property type="entry name" value="HTH-TYPE TRANSCRIPTIONAL REGULATOR PGRR"/>
    <property type="match status" value="1"/>
</dbReference>
<dbReference type="PRINTS" id="PR00039">
    <property type="entry name" value="HTHLYSR"/>
</dbReference>
<reference evidence="6 8" key="1">
    <citation type="submission" date="2019-03" db="EMBL/GenBank/DDBJ databases">
        <title>Genomic Encyclopedia of Type Strains, Phase IV (KMG-IV): sequencing the most valuable type-strain genomes for metagenomic binning, comparative biology and taxonomic classification.</title>
        <authorList>
            <person name="Goeker M."/>
        </authorList>
    </citation>
    <scope>NUCLEOTIDE SEQUENCE [LARGE SCALE GENOMIC DNA]</scope>
    <source>
        <strain evidence="6 8">DSM 28140</strain>
    </source>
</reference>
<organism evidence="6 8">
    <name type="scientific">Testudinibacter aquarius</name>
    <dbReference type="NCBI Taxonomy" id="1524974"/>
    <lineage>
        <taxon>Bacteria</taxon>
        <taxon>Pseudomonadati</taxon>
        <taxon>Pseudomonadota</taxon>
        <taxon>Gammaproteobacteria</taxon>
        <taxon>Pasteurellales</taxon>
        <taxon>Pasteurellaceae</taxon>
        <taxon>Testudinibacter</taxon>
    </lineage>
</organism>
<gene>
    <name evidence="6" type="ORF">EDC16_102134</name>
    <name evidence="7" type="ORF">FHQ21_01650</name>
</gene>
<evidence type="ECO:0000256" key="1">
    <source>
        <dbReference type="ARBA" id="ARBA00009437"/>
    </source>
</evidence>
<evidence type="ECO:0000313" key="8">
    <source>
        <dbReference type="Proteomes" id="UP000294619"/>
    </source>
</evidence>
<keyword evidence="3" id="KW-0238">DNA-binding</keyword>
<dbReference type="InterPro" id="IPR036390">
    <property type="entry name" value="WH_DNA-bd_sf"/>
</dbReference>
<dbReference type="InterPro" id="IPR058163">
    <property type="entry name" value="LysR-type_TF_proteobact-type"/>
</dbReference>
<evidence type="ECO:0000256" key="2">
    <source>
        <dbReference type="ARBA" id="ARBA00023015"/>
    </source>
</evidence>
<dbReference type="Proteomes" id="UP000305526">
    <property type="component" value="Unassembled WGS sequence"/>
</dbReference>
<comment type="similarity">
    <text evidence="1">Belongs to the LysR transcriptional regulatory family.</text>
</comment>
<dbReference type="Pfam" id="PF00126">
    <property type="entry name" value="HTH_1"/>
    <property type="match status" value="1"/>
</dbReference>
<dbReference type="GO" id="GO:0003700">
    <property type="term" value="F:DNA-binding transcription factor activity"/>
    <property type="evidence" value="ECO:0007669"/>
    <property type="project" value="InterPro"/>
</dbReference>
<dbReference type="PANTHER" id="PTHR30537">
    <property type="entry name" value="HTH-TYPE TRANSCRIPTIONAL REGULATOR"/>
    <property type="match status" value="1"/>
</dbReference>
<dbReference type="GO" id="GO:0006351">
    <property type="term" value="P:DNA-templated transcription"/>
    <property type="evidence" value="ECO:0007669"/>
    <property type="project" value="TreeGrafter"/>
</dbReference>
<name>A0A4R3YB66_9PAST</name>
<dbReference type="SUPFAM" id="SSF46785">
    <property type="entry name" value="Winged helix' DNA-binding domain"/>
    <property type="match status" value="1"/>
</dbReference>
<dbReference type="EMBL" id="SMCP01000002">
    <property type="protein sequence ID" value="TCV89257.1"/>
    <property type="molecule type" value="Genomic_DNA"/>
</dbReference>
<evidence type="ECO:0000313" key="6">
    <source>
        <dbReference type="EMBL" id="TCV89257.1"/>
    </source>
</evidence>
<evidence type="ECO:0000313" key="7">
    <source>
        <dbReference type="EMBL" id="TNG93375.1"/>
    </source>
</evidence>